<gene>
    <name evidence="1" type="ORF">SAMN02746091_02484</name>
</gene>
<proteinExistence type="predicted"/>
<name>A0A1M5BGZ9_9CLOT</name>
<keyword evidence="2" id="KW-1185">Reference proteome</keyword>
<protein>
    <submittedName>
        <fullName evidence="1">Uncharacterized protein</fullName>
    </submittedName>
</protein>
<reference evidence="2" key="1">
    <citation type="submission" date="2016-11" db="EMBL/GenBank/DDBJ databases">
        <authorList>
            <person name="Varghese N."/>
            <person name="Submissions S."/>
        </authorList>
    </citation>
    <scope>NUCLEOTIDE SEQUENCE [LARGE SCALE GENOMIC DNA]</scope>
    <source>
        <strain evidence="2">DSM 10124</strain>
    </source>
</reference>
<evidence type="ECO:0000313" key="1">
    <source>
        <dbReference type="EMBL" id="SHF41873.1"/>
    </source>
</evidence>
<sequence length="92" mass="10622">MSFNTNFSDNINNNIINAFATELLAPIALLKNIHCLSPAMIQAMCNVSEEASMYIFDNVKKFGHRDVYANVEYLFFERFFDFVMDVSFGVQY</sequence>
<accession>A0A1M5BGZ9</accession>
<dbReference type="AlphaFoldDB" id="A0A1M5BGZ9"/>
<organism evidence="1 2">
    <name type="scientific">Caloramator proteoclasticus DSM 10124</name>
    <dbReference type="NCBI Taxonomy" id="1121262"/>
    <lineage>
        <taxon>Bacteria</taxon>
        <taxon>Bacillati</taxon>
        <taxon>Bacillota</taxon>
        <taxon>Clostridia</taxon>
        <taxon>Eubacteriales</taxon>
        <taxon>Clostridiaceae</taxon>
        <taxon>Caloramator</taxon>
    </lineage>
</organism>
<dbReference type="Proteomes" id="UP000184423">
    <property type="component" value="Unassembled WGS sequence"/>
</dbReference>
<evidence type="ECO:0000313" key="2">
    <source>
        <dbReference type="Proteomes" id="UP000184423"/>
    </source>
</evidence>
<dbReference type="EMBL" id="FQVG01000072">
    <property type="protein sequence ID" value="SHF41873.1"/>
    <property type="molecule type" value="Genomic_DNA"/>
</dbReference>